<gene>
    <name evidence="1" type="primary">50</name>
    <name evidence="1" type="ORF">SAINTUS_50</name>
</gene>
<dbReference type="RefSeq" id="YP_009638315.1">
    <property type="nucleotide sequence ID" value="NC_042335.1"/>
</dbReference>
<dbReference type="InterPro" id="IPR021739">
    <property type="entry name" value="SaV-like"/>
</dbReference>
<name>G8IRD3_9CAUD</name>
<dbReference type="GeneID" id="40235086"/>
<sequence length="128" mass="14772">MTDIINEPDHYKSGGMEAIDVLEAFFPEDPLGWQVGKYILRYKKKNGLEDLQKAEVYLKRLIAKLEGQNPDTVSIITSEHRSSKWIDKDGYVFAHEVGKTWTAKKGSFVHRYSEPFGADYWQLIKFDG</sequence>
<keyword evidence="2" id="KW-1185">Reference proteome</keyword>
<evidence type="ECO:0000313" key="2">
    <source>
        <dbReference type="Proteomes" id="UP000005665"/>
    </source>
</evidence>
<organism evidence="1 2">
    <name type="scientific">Mycobacterium phage Saintus</name>
    <dbReference type="NCBI Taxonomy" id="2923007"/>
    <lineage>
        <taxon>Viruses</taxon>
        <taxon>Duplodnaviria</taxon>
        <taxon>Heunggongvirae</taxon>
        <taxon>Uroviricota</taxon>
        <taxon>Caudoviricetes</taxon>
        <taxon>Fromanvirus</taxon>
        <taxon>Fromanvirus saintus</taxon>
    </lineage>
</organism>
<proteinExistence type="predicted"/>
<dbReference type="Pfam" id="PF11753">
    <property type="entry name" value="DUF3310"/>
    <property type="match status" value="1"/>
</dbReference>
<evidence type="ECO:0008006" key="3">
    <source>
        <dbReference type="Google" id="ProtNLM"/>
    </source>
</evidence>
<dbReference type="Proteomes" id="UP000005665">
    <property type="component" value="Segment"/>
</dbReference>
<reference evidence="1 2" key="1">
    <citation type="journal article" date="2012" name="J. Virol.">
        <title>Complete Genome Sequences of 138 Mycobacteriophages.</title>
        <authorList>
            <consortium name="the Science Education Alliance Phage Hunters Advancing Genomics and Evolutionary Science Program"/>
            <consortium name="the KwaZulu-Natal Research Institute for Tuberculosis and HIV Mycobacterial Genetics Course Students"/>
            <consortium name="the Phage Hunters Integrating Research and Education Program"/>
            <person name="Hatfull G.F."/>
        </authorList>
    </citation>
    <scope>NUCLEOTIDE SEQUENCE [LARGE SCALE GENOMIC DNA]</scope>
</reference>
<dbReference type="KEGG" id="vg:40235086"/>
<dbReference type="EMBL" id="JN831654">
    <property type="protein sequence ID" value="AER26434.1"/>
    <property type="molecule type" value="Genomic_DNA"/>
</dbReference>
<accession>G8IRD3</accession>
<protein>
    <recommendedName>
        <fullName evidence="3">DUF3310 domain-containing protein</fullName>
    </recommendedName>
</protein>
<evidence type="ECO:0000313" key="1">
    <source>
        <dbReference type="EMBL" id="AER26434.1"/>
    </source>
</evidence>